<keyword evidence="1" id="KW-0812">Transmembrane</keyword>
<evidence type="ECO:0000256" key="1">
    <source>
        <dbReference type="SAM" id="Phobius"/>
    </source>
</evidence>
<feature type="transmembrane region" description="Helical" evidence="1">
    <location>
        <begin position="33"/>
        <end position="53"/>
    </location>
</feature>
<gene>
    <name evidence="2" type="ORF">EJ903_10970</name>
</gene>
<keyword evidence="1" id="KW-1133">Transmembrane helix</keyword>
<dbReference type="AlphaFoldDB" id="A0A3S0IFF7"/>
<keyword evidence="1" id="KW-0472">Membrane</keyword>
<protein>
    <submittedName>
        <fullName evidence="2">Sugar tyrosine-protein kinase</fullName>
    </submittedName>
</protein>
<feature type="transmembrane region" description="Helical" evidence="1">
    <location>
        <begin position="7"/>
        <end position="27"/>
    </location>
</feature>
<dbReference type="GO" id="GO:0016301">
    <property type="term" value="F:kinase activity"/>
    <property type="evidence" value="ECO:0007669"/>
    <property type="project" value="UniProtKB-KW"/>
</dbReference>
<keyword evidence="2" id="KW-0808">Transferase</keyword>
<dbReference type="Proteomes" id="UP000277007">
    <property type="component" value="Unassembled WGS sequence"/>
</dbReference>
<accession>A0A3S0IFF7</accession>
<proteinExistence type="predicted"/>
<organism evidence="2 3">
    <name type="scientific">Azospirillum griseum</name>
    <dbReference type="NCBI Taxonomy" id="2496639"/>
    <lineage>
        <taxon>Bacteria</taxon>
        <taxon>Pseudomonadati</taxon>
        <taxon>Pseudomonadota</taxon>
        <taxon>Alphaproteobacteria</taxon>
        <taxon>Rhodospirillales</taxon>
        <taxon>Azospirillaceae</taxon>
        <taxon>Azospirillum</taxon>
    </lineage>
</organism>
<keyword evidence="3" id="KW-1185">Reference proteome</keyword>
<name>A0A3S0IFF7_9PROT</name>
<dbReference type="EMBL" id="RXMA01000008">
    <property type="protein sequence ID" value="RTR20629.1"/>
    <property type="molecule type" value="Genomic_DNA"/>
</dbReference>
<sequence>MEDARVSLMALGALVVALAIIVGSVVLAPSFLVLLATLGAWANLSYLIGVTLMR</sequence>
<dbReference type="RefSeq" id="WP_126615054.1">
    <property type="nucleotide sequence ID" value="NZ_JBHUCY010000077.1"/>
</dbReference>
<comment type="caution">
    <text evidence="2">The sequence shown here is derived from an EMBL/GenBank/DDBJ whole genome shotgun (WGS) entry which is preliminary data.</text>
</comment>
<keyword evidence="2" id="KW-0418">Kinase</keyword>
<evidence type="ECO:0000313" key="2">
    <source>
        <dbReference type="EMBL" id="RTR20629.1"/>
    </source>
</evidence>
<evidence type="ECO:0000313" key="3">
    <source>
        <dbReference type="Proteomes" id="UP000277007"/>
    </source>
</evidence>
<reference evidence="2 3" key="1">
    <citation type="submission" date="2018-12" db="EMBL/GenBank/DDBJ databases">
        <authorList>
            <person name="Yang Y."/>
        </authorList>
    </citation>
    <scope>NUCLEOTIDE SEQUENCE [LARGE SCALE GENOMIC DNA]</scope>
    <source>
        <strain evidence="2 3">L-25-5w-1</strain>
    </source>
</reference>